<evidence type="ECO:0000256" key="1">
    <source>
        <dbReference type="ARBA" id="ARBA00004442"/>
    </source>
</evidence>
<dbReference type="CDD" id="cd07185">
    <property type="entry name" value="OmpA_C-like"/>
    <property type="match status" value="1"/>
</dbReference>
<accession>A0A318KLV7</accession>
<dbReference type="OrthoDB" id="9782229at2"/>
<dbReference type="Proteomes" id="UP000247555">
    <property type="component" value="Unassembled WGS sequence"/>
</dbReference>
<dbReference type="AlphaFoldDB" id="A0A318KLV7"/>
<dbReference type="GO" id="GO:0009279">
    <property type="term" value="C:cell outer membrane"/>
    <property type="evidence" value="ECO:0007669"/>
    <property type="project" value="UniProtKB-SubCell"/>
</dbReference>
<proteinExistence type="predicted"/>
<name>A0A318KLV7_9NEIS</name>
<evidence type="ECO:0000313" key="8">
    <source>
        <dbReference type="Proteomes" id="UP000247555"/>
    </source>
</evidence>
<evidence type="ECO:0000256" key="3">
    <source>
        <dbReference type="ARBA" id="ARBA00023237"/>
    </source>
</evidence>
<dbReference type="InterPro" id="IPR027367">
    <property type="entry name" value="Gly-zipper_YMGG"/>
</dbReference>
<dbReference type="InterPro" id="IPR006665">
    <property type="entry name" value="OmpA-like"/>
</dbReference>
<comment type="subcellular location">
    <subcellularLocation>
        <location evidence="1">Cell outer membrane</location>
    </subcellularLocation>
</comment>
<dbReference type="InterPro" id="IPR036737">
    <property type="entry name" value="OmpA-like_sf"/>
</dbReference>
<dbReference type="PROSITE" id="PS51257">
    <property type="entry name" value="PROKAR_LIPOPROTEIN"/>
    <property type="match status" value="1"/>
</dbReference>
<reference evidence="7 8" key="1">
    <citation type="submission" date="2018-05" db="EMBL/GenBank/DDBJ databases">
        <title>Genomic Encyclopedia of Type Strains, Phase IV (KMG-IV): sequencing the most valuable type-strain genomes for metagenomic binning, comparative biology and taxonomic classification.</title>
        <authorList>
            <person name="Goeker M."/>
        </authorList>
    </citation>
    <scope>NUCLEOTIDE SEQUENCE [LARGE SCALE GENOMIC DNA]</scope>
    <source>
        <strain evidence="7 8">DSM 29661</strain>
    </source>
</reference>
<dbReference type="PROSITE" id="PS51123">
    <property type="entry name" value="OMPA_2"/>
    <property type="match status" value="1"/>
</dbReference>
<keyword evidence="8" id="KW-1185">Reference proteome</keyword>
<feature type="domain" description="OmpA-like" evidence="6">
    <location>
        <begin position="100"/>
        <end position="218"/>
    </location>
</feature>
<dbReference type="InterPro" id="IPR006664">
    <property type="entry name" value="OMP_bac"/>
</dbReference>
<feature type="signal peptide" evidence="5">
    <location>
        <begin position="1"/>
        <end position="19"/>
    </location>
</feature>
<dbReference type="PRINTS" id="PR01021">
    <property type="entry name" value="OMPADOMAIN"/>
</dbReference>
<keyword evidence="5" id="KW-0732">Signal</keyword>
<dbReference type="PANTHER" id="PTHR30329:SF21">
    <property type="entry name" value="LIPOPROTEIN YIAD-RELATED"/>
    <property type="match status" value="1"/>
</dbReference>
<dbReference type="RefSeq" id="WP_110391366.1">
    <property type="nucleotide sequence ID" value="NZ_CALCOA010000225.1"/>
</dbReference>
<evidence type="ECO:0000259" key="6">
    <source>
        <dbReference type="PROSITE" id="PS51123"/>
    </source>
</evidence>
<sequence>MKKTLLAGLAITLAVSGCANTGWDGMSNTQKGAILGTLGGAAAGAAINHKNRGKGALIGAVGGALAGSAVGYYMDQQKRDLDTNLASEVQAGNIIIQQYSDKSIKVTMTSTTAFDTNSYSIKSGFYPTLNKIANTLTKYPKTTLAISGHTDNQGSDAINKPLSENRAMAVSNYLAGKGVIPERMSVVGRGRFEPRASNMTEEGRRLNRRVEILIAPITE</sequence>
<comment type="caution">
    <text evidence="7">The sequence shown here is derived from an EMBL/GenBank/DDBJ whole genome shotgun (WGS) entry which is preliminary data.</text>
</comment>
<dbReference type="InterPro" id="IPR006690">
    <property type="entry name" value="OMPA-like_CS"/>
</dbReference>
<keyword evidence="3" id="KW-0998">Cell outer membrane</keyword>
<evidence type="ECO:0000313" key="7">
    <source>
        <dbReference type="EMBL" id="PXX77402.1"/>
    </source>
</evidence>
<organism evidence="7 8">
    <name type="scientific">Rivihabitans pingtungensis</name>
    <dbReference type="NCBI Taxonomy" id="1054498"/>
    <lineage>
        <taxon>Bacteria</taxon>
        <taxon>Pseudomonadati</taxon>
        <taxon>Pseudomonadota</taxon>
        <taxon>Betaproteobacteria</taxon>
        <taxon>Neisseriales</taxon>
        <taxon>Aquaspirillaceae</taxon>
        <taxon>Rivihabitans</taxon>
    </lineage>
</organism>
<evidence type="ECO:0000256" key="5">
    <source>
        <dbReference type="SAM" id="SignalP"/>
    </source>
</evidence>
<dbReference type="PROSITE" id="PS01068">
    <property type="entry name" value="OMPA_1"/>
    <property type="match status" value="1"/>
</dbReference>
<dbReference type="EMBL" id="QJKI01000017">
    <property type="protein sequence ID" value="PXX77402.1"/>
    <property type="molecule type" value="Genomic_DNA"/>
</dbReference>
<protein>
    <submittedName>
        <fullName evidence="7">Outer membrane protein OmpA-like peptidoglycan-associated protein</fullName>
    </submittedName>
</protein>
<keyword evidence="2 4" id="KW-0472">Membrane</keyword>
<gene>
    <name evidence="7" type="ORF">DFR34_1176</name>
</gene>
<dbReference type="SUPFAM" id="SSF103088">
    <property type="entry name" value="OmpA-like"/>
    <property type="match status" value="1"/>
</dbReference>
<dbReference type="Pfam" id="PF13441">
    <property type="entry name" value="Gly-zipper_YMGG"/>
    <property type="match status" value="1"/>
</dbReference>
<dbReference type="Pfam" id="PF00691">
    <property type="entry name" value="OmpA"/>
    <property type="match status" value="1"/>
</dbReference>
<evidence type="ECO:0000256" key="4">
    <source>
        <dbReference type="PROSITE-ProRule" id="PRU00473"/>
    </source>
</evidence>
<evidence type="ECO:0000256" key="2">
    <source>
        <dbReference type="ARBA" id="ARBA00023136"/>
    </source>
</evidence>
<dbReference type="PANTHER" id="PTHR30329">
    <property type="entry name" value="STATOR ELEMENT OF FLAGELLAR MOTOR COMPLEX"/>
    <property type="match status" value="1"/>
</dbReference>
<dbReference type="InterPro" id="IPR050330">
    <property type="entry name" value="Bact_OuterMem_StrucFunc"/>
</dbReference>
<dbReference type="Gene3D" id="3.30.1330.60">
    <property type="entry name" value="OmpA-like domain"/>
    <property type="match status" value="1"/>
</dbReference>
<feature type="chain" id="PRO_5016383095" evidence="5">
    <location>
        <begin position="20"/>
        <end position="219"/>
    </location>
</feature>